<evidence type="ECO:0000256" key="9">
    <source>
        <dbReference type="ARBA" id="ARBA00048997"/>
    </source>
</evidence>
<dbReference type="RefSeq" id="WP_123926431.1">
    <property type="nucleotide sequence ID" value="NZ_RKRE01000001.1"/>
</dbReference>
<protein>
    <recommendedName>
        <fullName evidence="7">Glucosyl-3-phosphoglycerate synthase</fullName>
        <ecNumber evidence="6">2.4.1.266</ecNumber>
    </recommendedName>
</protein>
<keyword evidence="12" id="KW-1185">Reference proteome</keyword>
<evidence type="ECO:0000256" key="2">
    <source>
        <dbReference type="ARBA" id="ARBA00006739"/>
    </source>
</evidence>
<dbReference type="InterPro" id="IPR050256">
    <property type="entry name" value="Glycosyltransferase_2"/>
</dbReference>
<name>A0A3N5BHY6_9THEO</name>
<dbReference type="PANTHER" id="PTHR48090:SF10">
    <property type="entry name" value="GLUCOSYL-3-PHOSPHOGLYCERATE SYNTHASE"/>
    <property type="match status" value="1"/>
</dbReference>
<feature type="domain" description="Glycosyltransferase 2-like" evidence="10">
    <location>
        <begin position="5"/>
        <end position="123"/>
    </location>
</feature>
<proteinExistence type="inferred from homology"/>
<dbReference type="EMBL" id="RKRE01000001">
    <property type="protein sequence ID" value="RPF49278.1"/>
    <property type="molecule type" value="Genomic_DNA"/>
</dbReference>
<comment type="similarity">
    <text evidence="2">Belongs to the glycosyltransferase 2 family.</text>
</comment>
<evidence type="ECO:0000259" key="10">
    <source>
        <dbReference type="Pfam" id="PF00535"/>
    </source>
</evidence>
<comment type="catalytic activity">
    <reaction evidence="8">
        <text>(2R)-3-phosphoglycerate + UDP-alpha-D-glucose = (2R)-2-O-(alpha-D-glucopyranosyl)-3-phospho-glycerate + UDP + H(+)</text>
        <dbReference type="Rhea" id="RHEA:31319"/>
        <dbReference type="ChEBI" id="CHEBI:15378"/>
        <dbReference type="ChEBI" id="CHEBI:58223"/>
        <dbReference type="ChEBI" id="CHEBI:58272"/>
        <dbReference type="ChEBI" id="CHEBI:58885"/>
        <dbReference type="ChEBI" id="CHEBI:62600"/>
        <dbReference type="EC" id="2.4.1.266"/>
    </reaction>
    <physiologicalReaction direction="left-to-right" evidence="8">
        <dbReference type="Rhea" id="RHEA:31320"/>
    </physiologicalReaction>
</comment>
<reference evidence="11 12" key="1">
    <citation type="submission" date="2018-11" db="EMBL/GenBank/DDBJ databases">
        <title>Genomic Encyclopedia of Type Strains, Phase IV (KMG-IV): sequencing the most valuable type-strain genomes for metagenomic binning, comparative biology and taxonomic classification.</title>
        <authorList>
            <person name="Goeker M."/>
        </authorList>
    </citation>
    <scope>NUCLEOTIDE SEQUENCE [LARGE SCALE GENOMIC DNA]</scope>
    <source>
        <strain evidence="11 12">DSM 102936</strain>
    </source>
</reference>
<evidence type="ECO:0000256" key="4">
    <source>
        <dbReference type="ARBA" id="ARBA00022679"/>
    </source>
</evidence>
<dbReference type="CDD" id="cd04179">
    <property type="entry name" value="DPM_DPG-synthase_like"/>
    <property type="match status" value="1"/>
</dbReference>
<keyword evidence="3" id="KW-0328">Glycosyltransferase</keyword>
<dbReference type="OrthoDB" id="9810303at2"/>
<accession>A0A3N5BHY6</accession>
<dbReference type="AlphaFoldDB" id="A0A3N5BHY6"/>
<dbReference type="Gene3D" id="3.90.550.10">
    <property type="entry name" value="Spore Coat Polysaccharide Biosynthesis Protein SpsA, Chain A"/>
    <property type="match status" value="1"/>
</dbReference>
<evidence type="ECO:0000256" key="6">
    <source>
        <dbReference type="ARBA" id="ARBA00039022"/>
    </source>
</evidence>
<evidence type="ECO:0000256" key="5">
    <source>
        <dbReference type="ARBA" id="ARBA00022842"/>
    </source>
</evidence>
<dbReference type="EC" id="2.4.1.266" evidence="6"/>
<evidence type="ECO:0000313" key="12">
    <source>
        <dbReference type="Proteomes" id="UP000282654"/>
    </source>
</evidence>
<comment type="cofactor">
    <cofactor evidence="1">
        <name>Mg(2+)</name>
        <dbReference type="ChEBI" id="CHEBI:18420"/>
    </cofactor>
</comment>
<dbReference type="InterPro" id="IPR029044">
    <property type="entry name" value="Nucleotide-diphossugar_trans"/>
</dbReference>
<comment type="caution">
    <text evidence="11">The sequence shown here is derived from an EMBL/GenBank/DDBJ whole genome shotgun (WGS) entry which is preliminary data.</text>
</comment>
<evidence type="ECO:0000256" key="1">
    <source>
        <dbReference type="ARBA" id="ARBA00001946"/>
    </source>
</evidence>
<evidence type="ECO:0000256" key="3">
    <source>
        <dbReference type="ARBA" id="ARBA00022676"/>
    </source>
</evidence>
<organism evidence="11 12">
    <name type="scientific">Thermodesulfitimonas autotrophica</name>
    <dbReference type="NCBI Taxonomy" id="1894989"/>
    <lineage>
        <taxon>Bacteria</taxon>
        <taxon>Bacillati</taxon>
        <taxon>Bacillota</taxon>
        <taxon>Clostridia</taxon>
        <taxon>Thermoanaerobacterales</taxon>
        <taxon>Thermoanaerobacteraceae</taxon>
        <taxon>Thermodesulfitimonas</taxon>
    </lineage>
</organism>
<comment type="catalytic activity">
    <reaction evidence="9">
        <text>an NDP-alpha-D-glucose + (2R)-3-phosphoglycerate = (2R)-2-O-(alpha-D-glucopyranosyl)-3-phospho-glycerate + a ribonucleoside 5'-diphosphate + H(+)</text>
        <dbReference type="Rhea" id="RHEA:47244"/>
        <dbReference type="ChEBI" id="CHEBI:15378"/>
        <dbReference type="ChEBI" id="CHEBI:57930"/>
        <dbReference type="ChEBI" id="CHEBI:58272"/>
        <dbReference type="ChEBI" id="CHEBI:62600"/>
        <dbReference type="ChEBI" id="CHEBI:76533"/>
        <dbReference type="EC" id="2.4.1.266"/>
    </reaction>
    <physiologicalReaction direction="left-to-right" evidence="9">
        <dbReference type="Rhea" id="RHEA:47245"/>
    </physiologicalReaction>
</comment>
<dbReference type="Proteomes" id="UP000282654">
    <property type="component" value="Unassembled WGS sequence"/>
</dbReference>
<dbReference type="InterPro" id="IPR001173">
    <property type="entry name" value="Glyco_trans_2-like"/>
</dbReference>
<gene>
    <name evidence="11" type="ORF">EDD75_0083</name>
</gene>
<keyword evidence="5" id="KW-0460">Magnesium</keyword>
<dbReference type="GO" id="GO:0016757">
    <property type="term" value="F:glycosyltransferase activity"/>
    <property type="evidence" value="ECO:0007669"/>
    <property type="project" value="UniProtKB-KW"/>
</dbReference>
<dbReference type="PANTHER" id="PTHR48090">
    <property type="entry name" value="UNDECAPRENYL-PHOSPHATE 4-DEOXY-4-FORMAMIDO-L-ARABINOSE TRANSFERASE-RELATED"/>
    <property type="match status" value="1"/>
</dbReference>
<sequence>MKRVSVVIPAYNEAARIAATVRAVRELPEVAEVIVVDDASTDETAALAEKAGAKVLRLPANRGKGAALNHGVAGASGDVVVLLDADLGESAREARALILPILRGEADMTVARFPSTGKKAGFGLVKGLARAGIRYFTGLEVTAPLSGQRALSREVLQCVLPFARGYGVEVALTIRAARKGFRIREIPVVMRHRETGRDLGGFIHRGRQFRDVLLTLSRLLFELRRPGRESG</sequence>
<dbReference type="Pfam" id="PF00535">
    <property type="entry name" value="Glycos_transf_2"/>
    <property type="match status" value="1"/>
</dbReference>
<evidence type="ECO:0000256" key="7">
    <source>
        <dbReference type="ARBA" id="ARBA00040894"/>
    </source>
</evidence>
<evidence type="ECO:0000256" key="8">
    <source>
        <dbReference type="ARBA" id="ARBA00048689"/>
    </source>
</evidence>
<dbReference type="SUPFAM" id="SSF53448">
    <property type="entry name" value="Nucleotide-diphospho-sugar transferases"/>
    <property type="match status" value="1"/>
</dbReference>
<keyword evidence="4 11" id="KW-0808">Transferase</keyword>
<evidence type="ECO:0000313" key="11">
    <source>
        <dbReference type="EMBL" id="RPF49278.1"/>
    </source>
</evidence>